<proteinExistence type="predicted"/>
<dbReference type="InterPro" id="IPR052032">
    <property type="entry name" value="ATP-dep_AA_Ligase"/>
</dbReference>
<evidence type="ECO:0000256" key="2">
    <source>
        <dbReference type="ARBA" id="ARBA00022741"/>
    </source>
</evidence>
<dbReference type="STRING" id="29571.SAMN05878437_0335"/>
<evidence type="ECO:0000313" key="7">
    <source>
        <dbReference type="Proteomes" id="UP000190911"/>
    </source>
</evidence>
<dbReference type="PROSITE" id="PS50975">
    <property type="entry name" value="ATP_GRASP"/>
    <property type="match status" value="1"/>
</dbReference>
<dbReference type="EMBL" id="LT670847">
    <property type="protein sequence ID" value="SHL93336.1"/>
    <property type="molecule type" value="Genomic_DNA"/>
</dbReference>
<evidence type="ECO:0000313" key="6">
    <source>
        <dbReference type="EMBL" id="SHL93336.1"/>
    </source>
</evidence>
<dbReference type="PANTHER" id="PTHR43585:SF2">
    <property type="entry name" value="ATP-GRASP ENZYME FSQD"/>
    <property type="match status" value="1"/>
</dbReference>
<gene>
    <name evidence="6" type="ORF">SAMN05878437_0335</name>
</gene>
<dbReference type="RefSeq" id="WP_079550757.1">
    <property type="nucleotide sequence ID" value="NZ_LT670847.1"/>
</dbReference>
<organism evidence="6 7">
    <name type="scientific">Vreelandella subglaciescola</name>
    <dbReference type="NCBI Taxonomy" id="29571"/>
    <lineage>
        <taxon>Bacteria</taxon>
        <taxon>Pseudomonadati</taxon>
        <taxon>Pseudomonadota</taxon>
        <taxon>Gammaproteobacteria</taxon>
        <taxon>Oceanospirillales</taxon>
        <taxon>Halomonadaceae</taxon>
        <taxon>Vreelandella</taxon>
    </lineage>
</organism>
<evidence type="ECO:0000256" key="4">
    <source>
        <dbReference type="PROSITE-ProRule" id="PRU00409"/>
    </source>
</evidence>
<evidence type="ECO:0000256" key="1">
    <source>
        <dbReference type="ARBA" id="ARBA00022598"/>
    </source>
</evidence>
<name>A0A1M7EP11_9GAMM</name>
<keyword evidence="3 4" id="KW-0067">ATP-binding</keyword>
<evidence type="ECO:0000259" key="5">
    <source>
        <dbReference type="PROSITE" id="PS50975"/>
    </source>
</evidence>
<dbReference type="Pfam" id="PF13535">
    <property type="entry name" value="ATP-grasp_4"/>
    <property type="match status" value="1"/>
</dbReference>
<dbReference type="GO" id="GO:0005524">
    <property type="term" value="F:ATP binding"/>
    <property type="evidence" value="ECO:0007669"/>
    <property type="project" value="UniProtKB-UniRule"/>
</dbReference>
<dbReference type="PROSITE" id="PS00867">
    <property type="entry name" value="CPSASE_2"/>
    <property type="match status" value="1"/>
</dbReference>
<sequence length="433" mass="49909">MDHRNIFVVGLNSFNRERLEQLRGARNYRFHGVIEPEEVYETDFFPIEDMLSRAEAQLRAFEGPVDAIAGYMDFPVSTMLPLLCERFGTRTTSLESLLKCEHKYWSRLAQREVIGNYIPRFTAFDPFDDRALSRIGEGGLYFPFFIKPIKSSGSRLGFRIDNPEDFTAAVKRLREDIGLISEPFNYVLDQANLPQTVRDVDGGYCMAEEIIGGWQCTVEGYVYQGKVVPYGIVDSIRYPHVLSFFYYRYPSRLPEYIQDKMRELTDTIMTHIGYDNAAFNVEYFWDEVQNRIWLLEINTRISQSHCDLFEKVDGVSNQQVTVDLVLGKLPDMPSRHGEFEVAGKFFYRVFFVDAVVTRVPSEEEIAALQQEFPGTLIALQVEVGSKLSALLEQDSYSFALAYIWMGADSDEALEDNYRRLADKLLFEFEDVVG</sequence>
<evidence type="ECO:0000256" key="3">
    <source>
        <dbReference type="ARBA" id="ARBA00022840"/>
    </source>
</evidence>
<dbReference type="AlphaFoldDB" id="A0A1M7EP11"/>
<reference evidence="6 7" key="1">
    <citation type="submission" date="2016-11" db="EMBL/GenBank/DDBJ databases">
        <authorList>
            <person name="Jaros S."/>
            <person name="Januszkiewicz K."/>
            <person name="Wedrychowicz H."/>
        </authorList>
    </citation>
    <scope>NUCLEOTIDE SEQUENCE [LARGE SCALE GENOMIC DNA]</scope>
    <source>
        <strain evidence="6 7">ACAM 12</strain>
    </source>
</reference>
<feature type="domain" description="ATP-grasp" evidence="5">
    <location>
        <begin position="108"/>
        <end position="326"/>
    </location>
</feature>
<dbReference type="InterPro" id="IPR011761">
    <property type="entry name" value="ATP-grasp"/>
</dbReference>
<keyword evidence="7" id="KW-1185">Reference proteome</keyword>
<dbReference type="PANTHER" id="PTHR43585">
    <property type="entry name" value="FUMIPYRROLE BIOSYNTHESIS PROTEIN C"/>
    <property type="match status" value="1"/>
</dbReference>
<dbReference type="Proteomes" id="UP000190911">
    <property type="component" value="Chromosome I"/>
</dbReference>
<dbReference type="InParanoid" id="A0A1M7EP11"/>
<keyword evidence="1" id="KW-0436">Ligase</keyword>
<protein>
    <submittedName>
        <fullName evidence="6">ATP-grasp domain-containing protein</fullName>
    </submittedName>
</protein>
<accession>A0A1M7EP11</accession>
<dbReference type="Gene3D" id="3.30.470.20">
    <property type="entry name" value="ATP-grasp fold, B domain"/>
    <property type="match status" value="1"/>
</dbReference>
<dbReference type="SUPFAM" id="SSF56059">
    <property type="entry name" value="Glutathione synthetase ATP-binding domain-like"/>
    <property type="match status" value="1"/>
</dbReference>
<dbReference type="GO" id="GO:0046872">
    <property type="term" value="F:metal ion binding"/>
    <property type="evidence" value="ECO:0007669"/>
    <property type="project" value="InterPro"/>
</dbReference>
<keyword evidence="2 4" id="KW-0547">Nucleotide-binding</keyword>
<dbReference type="InterPro" id="IPR005479">
    <property type="entry name" value="CPAse_ATP-bd"/>
</dbReference>
<dbReference type="GO" id="GO:0016874">
    <property type="term" value="F:ligase activity"/>
    <property type="evidence" value="ECO:0007669"/>
    <property type="project" value="UniProtKB-KW"/>
</dbReference>
<dbReference type="OrthoDB" id="8441067at2"/>